<reference evidence="1 2" key="1">
    <citation type="submission" date="2020-08" db="EMBL/GenBank/DDBJ databases">
        <title>Sequencing the genomes of 1000 actinobacteria strains.</title>
        <authorList>
            <person name="Klenk H.-P."/>
        </authorList>
    </citation>
    <scope>NUCLEOTIDE SEQUENCE [LARGE SCALE GENOMIC DNA]</scope>
    <source>
        <strain evidence="1 2">DSM 45362</strain>
    </source>
</reference>
<dbReference type="GO" id="GO:0016787">
    <property type="term" value="F:hydrolase activity"/>
    <property type="evidence" value="ECO:0007669"/>
    <property type="project" value="UniProtKB-ARBA"/>
</dbReference>
<protein>
    <recommendedName>
        <fullName evidence="3">Alkaline phosphatase family protein</fullName>
    </recommendedName>
</protein>
<dbReference type="PANTHER" id="PTHR10151">
    <property type="entry name" value="ECTONUCLEOTIDE PYROPHOSPHATASE/PHOSPHODIESTERASE"/>
    <property type="match status" value="1"/>
</dbReference>
<accession>A0A841BR55</accession>
<evidence type="ECO:0000313" key="2">
    <source>
        <dbReference type="Proteomes" id="UP000587527"/>
    </source>
</evidence>
<dbReference type="Proteomes" id="UP000587527">
    <property type="component" value="Unassembled WGS sequence"/>
</dbReference>
<gene>
    <name evidence="1" type="ORF">F4553_002772</name>
</gene>
<dbReference type="EMBL" id="JACHMN010000002">
    <property type="protein sequence ID" value="MBB5869393.1"/>
    <property type="molecule type" value="Genomic_DNA"/>
</dbReference>
<dbReference type="InterPro" id="IPR002591">
    <property type="entry name" value="Phosphodiest/P_Trfase"/>
</dbReference>
<proteinExistence type="predicted"/>
<dbReference type="SUPFAM" id="SSF53649">
    <property type="entry name" value="Alkaline phosphatase-like"/>
    <property type="match status" value="1"/>
</dbReference>
<organism evidence="1 2">
    <name type="scientific">Allocatelliglobosispora scoriae</name>
    <dbReference type="NCBI Taxonomy" id="643052"/>
    <lineage>
        <taxon>Bacteria</taxon>
        <taxon>Bacillati</taxon>
        <taxon>Actinomycetota</taxon>
        <taxon>Actinomycetes</taxon>
        <taxon>Micromonosporales</taxon>
        <taxon>Micromonosporaceae</taxon>
        <taxon>Allocatelliglobosispora</taxon>
    </lineage>
</organism>
<dbReference type="AlphaFoldDB" id="A0A841BR55"/>
<dbReference type="Gene3D" id="3.40.720.10">
    <property type="entry name" value="Alkaline Phosphatase, subunit A"/>
    <property type="match status" value="1"/>
</dbReference>
<dbReference type="Pfam" id="PF01663">
    <property type="entry name" value="Phosphodiest"/>
    <property type="match status" value="1"/>
</dbReference>
<keyword evidence="2" id="KW-1185">Reference proteome</keyword>
<dbReference type="InterPro" id="IPR017850">
    <property type="entry name" value="Alkaline_phosphatase_core_sf"/>
</dbReference>
<evidence type="ECO:0008006" key="3">
    <source>
        <dbReference type="Google" id="ProtNLM"/>
    </source>
</evidence>
<comment type="caution">
    <text evidence="1">The sequence shown here is derived from an EMBL/GenBank/DDBJ whole genome shotgun (WGS) entry which is preliminary data.</text>
</comment>
<evidence type="ECO:0000313" key="1">
    <source>
        <dbReference type="EMBL" id="MBB5869393.1"/>
    </source>
</evidence>
<sequence>MPSVLAALGVAGQRDPLGLTGTLAGMDKVIVLLVDGMGWHNLPEDPIRTPTLHAITAGGLGAARPMTTGFPSTTPTSLVSLGTGARPGEHGVLGFTVNVPGTDRILVHTHWPDDPVPELWQPVEVLFRAAGRAGVNTAIVNYPEFASSGLTRVSTGVSGYRGASGADALAAELLATIARTPGPAVVYGYHSDLDQAGHRHGITSMRWWDAAVGVDRLVTALVEGLPYGTALVITADHGQLDVPADRRIDLDTDPRLRAGLRVAAGEPRVRYLHTLPGATADVADAWRGVLGAAGWVLTRDEAIDEGLFGPVPAAHRDRIGDLVVICADDWAILATEREPAEIARLVAFHGALTEAEMTIPLITITS</sequence>
<name>A0A841BR55_9ACTN</name>
<dbReference type="PANTHER" id="PTHR10151:SF120">
    <property type="entry name" value="BIS(5'-ADENOSYL)-TRIPHOSPHATASE"/>
    <property type="match status" value="1"/>
</dbReference>